<feature type="region of interest" description="Disordered" evidence="1">
    <location>
        <begin position="30"/>
        <end position="103"/>
    </location>
</feature>
<sequence length="117" mass="13416">MSMELCATPCQQESKTSWLGSLAGPARLTQAPHYRRSAQPVSVSFKHRSNRGFQHNPALPYHQKRTRKEWEKSGKKHTEHLDRRDEQDGRNGPKAEQKLVPSTLLLKTGPAWFKRSV</sequence>
<evidence type="ECO:0000313" key="2">
    <source>
        <dbReference type="EMBL" id="EHK45296.1"/>
    </source>
</evidence>
<accession>G9NWD6</accession>
<gene>
    <name evidence="2" type="ORF">TRIATDRAFT_308831</name>
</gene>
<evidence type="ECO:0000313" key="3">
    <source>
        <dbReference type="Proteomes" id="UP000005426"/>
    </source>
</evidence>
<protein>
    <submittedName>
        <fullName evidence="2">Uncharacterized protein</fullName>
    </submittedName>
</protein>
<reference evidence="2 3" key="1">
    <citation type="journal article" date="2011" name="Genome Biol.">
        <title>Comparative genome sequence analysis underscores mycoparasitism as the ancestral life style of Trichoderma.</title>
        <authorList>
            <person name="Kubicek C.P."/>
            <person name="Herrera-Estrella A."/>
            <person name="Seidl-Seiboth V."/>
            <person name="Martinez D.A."/>
            <person name="Druzhinina I.S."/>
            <person name="Thon M."/>
            <person name="Zeilinger S."/>
            <person name="Casas-Flores S."/>
            <person name="Horwitz B.A."/>
            <person name="Mukherjee P.K."/>
            <person name="Mukherjee M."/>
            <person name="Kredics L."/>
            <person name="Alcaraz L.D."/>
            <person name="Aerts A."/>
            <person name="Antal Z."/>
            <person name="Atanasova L."/>
            <person name="Cervantes-Badillo M.G."/>
            <person name="Challacombe J."/>
            <person name="Chertkov O."/>
            <person name="McCluskey K."/>
            <person name="Coulpier F."/>
            <person name="Deshpande N."/>
            <person name="von Doehren H."/>
            <person name="Ebbole D.J."/>
            <person name="Esquivel-Naranjo E.U."/>
            <person name="Fekete E."/>
            <person name="Flipphi M."/>
            <person name="Glaser F."/>
            <person name="Gomez-Rodriguez E.Y."/>
            <person name="Gruber S."/>
            <person name="Han C."/>
            <person name="Henrissat B."/>
            <person name="Hermosa R."/>
            <person name="Hernandez-Onate M."/>
            <person name="Karaffa L."/>
            <person name="Kosti I."/>
            <person name="Le Crom S."/>
            <person name="Lindquist E."/>
            <person name="Lucas S."/>
            <person name="Luebeck M."/>
            <person name="Luebeck P.S."/>
            <person name="Margeot A."/>
            <person name="Metz B."/>
            <person name="Misra M."/>
            <person name="Nevalainen H."/>
            <person name="Omann M."/>
            <person name="Packer N."/>
            <person name="Perrone G."/>
            <person name="Uresti-Rivera E.E."/>
            <person name="Salamov A."/>
            <person name="Schmoll M."/>
            <person name="Seiboth B."/>
            <person name="Shapiro H."/>
            <person name="Sukno S."/>
            <person name="Tamayo-Ramos J.A."/>
            <person name="Tisch D."/>
            <person name="Wiest A."/>
            <person name="Wilkinson H.H."/>
            <person name="Zhang M."/>
            <person name="Coutinho P.M."/>
            <person name="Kenerley C.M."/>
            <person name="Monte E."/>
            <person name="Baker S.E."/>
            <person name="Grigoriev I.V."/>
        </authorList>
    </citation>
    <scope>NUCLEOTIDE SEQUENCE [LARGE SCALE GENOMIC DNA]</scope>
    <source>
        <strain evidence="3">ATCC 20476 / IMI 206040</strain>
    </source>
</reference>
<dbReference type="GeneID" id="25782767"/>
<keyword evidence="3" id="KW-1185">Reference proteome</keyword>
<organism evidence="2 3">
    <name type="scientific">Hypocrea atroviridis (strain ATCC 20476 / IMI 206040)</name>
    <name type="common">Trichoderma atroviride</name>
    <dbReference type="NCBI Taxonomy" id="452589"/>
    <lineage>
        <taxon>Eukaryota</taxon>
        <taxon>Fungi</taxon>
        <taxon>Dikarya</taxon>
        <taxon>Ascomycota</taxon>
        <taxon>Pezizomycotina</taxon>
        <taxon>Sordariomycetes</taxon>
        <taxon>Hypocreomycetidae</taxon>
        <taxon>Hypocreales</taxon>
        <taxon>Hypocreaceae</taxon>
        <taxon>Trichoderma</taxon>
    </lineage>
</organism>
<feature type="compositionally biased region" description="Basic and acidic residues" evidence="1">
    <location>
        <begin position="79"/>
        <end position="97"/>
    </location>
</feature>
<dbReference type="AlphaFoldDB" id="G9NWD6"/>
<dbReference type="HOGENOM" id="CLU_2085150_0_0_1"/>
<dbReference type="EMBL" id="ABDG02000024">
    <property type="protein sequence ID" value="EHK45296.1"/>
    <property type="molecule type" value="Genomic_DNA"/>
</dbReference>
<dbReference type="RefSeq" id="XP_013943480.1">
    <property type="nucleotide sequence ID" value="XM_014088005.1"/>
</dbReference>
<name>G9NWD6_HYPAI</name>
<comment type="caution">
    <text evidence="2">The sequence shown here is derived from an EMBL/GenBank/DDBJ whole genome shotgun (WGS) entry which is preliminary data.</text>
</comment>
<proteinExistence type="predicted"/>
<dbReference type="Proteomes" id="UP000005426">
    <property type="component" value="Unassembled WGS sequence"/>
</dbReference>
<evidence type="ECO:0000256" key="1">
    <source>
        <dbReference type="SAM" id="MobiDB-lite"/>
    </source>
</evidence>
<dbReference type="KEGG" id="tatv:25782767"/>